<dbReference type="Proteomes" id="UP001597249">
    <property type="component" value="Unassembled WGS sequence"/>
</dbReference>
<comment type="caution">
    <text evidence="1">The sequence shown here is derived from an EMBL/GenBank/DDBJ whole genome shotgun (WGS) entry which is preliminary data.</text>
</comment>
<keyword evidence="2" id="KW-1185">Reference proteome</keyword>
<dbReference type="Gene3D" id="3.40.50.1000">
    <property type="entry name" value="HAD superfamily/HAD-like"/>
    <property type="match status" value="1"/>
</dbReference>
<accession>A0ABW4B8Y2</accession>
<dbReference type="NCBIfam" id="TIGR00099">
    <property type="entry name" value="Cof-subfamily"/>
    <property type="match status" value="1"/>
</dbReference>
<protein>
    <submittedName>
        <fullName evidence="1">Cof-type HAD-IIB family hydrolase</fullName>
        <ecNumber evidence="1">3.1.3.-</ecNumber>
    </submittedName>
</protein>
<dbReference type="InterPro" id="IPR006379">
    <property type="entry name" value="HAD-SF_hydro_IIB"/>
</dbReference>
<dbReference type="SUPFAM" id="SSF56784">
    <property type="entry name" value="HAD-like"/>
    <property type="match status" value="1"/>
</dbReference>
<dbReference type="SFLD" id="SFLDG01144">
    <property type="entry name" value="C2.B.4:_PGP_Like"/>
    <property type="match status" value="1"/>
</dbReference>
<evidence type="ECO:0000313" key="2">
    <source>
        <dbReference type="Proteomes" id="UP001597249"/>
    </source>
</evidence>
<dbReference type="PANTHER" id="PTHR10000:SF8">
    <property type="entry name" value="HAD SUPERFAMILY HYDROLASE-LIKE, TYPE 3"/>
    <property type="match status" value="1"/>
</dbReference>
<gene>
    <name evidence="1" type="ORF">ACFQ3L_06725</name>
</gene>
<dbReference type="InterPro" id="IPR036412">
    <property type="entry name" value="HAD-like_sf"/>
</dbReference>
<dbReference type="SFLD" id="SFLDS00003">
    <property type="entry name" value="Haloacid_Dehalogenase"/>
    <property type="match status" value="1"/>
</dbReference>
<dbReference type="InterPro" id="IPR000150">
    <property type="entry name" value="Cof"/>
</dbReference>
<dbReference type="EMBL" id="JBHTMO010000021">
    <property type="protein sequence ID" value="MFD1393264.1"/>
    <property type="molecule type" value="Genomic_DNA"/>
</dbReference>
<dbReference type="EC" id="3.1.3.-" evidence="1"/>
<dbReference type="Pfam" id="PF08282">
    <property type="entry name" value="Hydrolase_3"/>
    <property type="match status" value="1"/>
</dbReference>
<keyword evidence="1" id="KW-0378">Hydrolase</keyword>
<dbReference type="SFLD" id="SFLDG01140">
    <property type="entry name" value="C2.B:_Phosphomannomutase_and_P"/>
    <property type="match status" value="1"/>
</dbReference>
<name>A0ABW4B8Y2_9LACO</name>
<dbReference type="PANTHER" id="PTHR10000">
    <property type="entry name" value="PHOSPHOSERINE PHOSPHATASE"/>
    <property type="match status" value="1"/>
</dbReference>
<proteinExistence type="predicted"/>
<sequence length="273" mass="28902">MTIKLIATDIDDTLLNSNRQLTAHTIAVLKQAHARGVKVVLCTGRPLQAVQPLLDQLGLSGQDEYAITFNGAVTVRLDGTVLSSFGLGKADFEQLDAFAAANHVQYNLRDAAGRVITPNDQISFYAVRQAYDSQVGIMRQSPAQVPADYRYIKGMLTAPKAVLDAIEPAARQALGGCYYVVRSTPFFLEVMNAQANKGSGLQALAAQLGLGPEEVMACGDEANDLPMLKWAGCSIGMANGIAAVKQAAAHVTLDNDHDGVAAAVVQYVLAGQS</sequence>
<dbReference type="Gene3D" id="3.30.1240.10">
    <property type="match status" value="1"/>
</dbReference>
<dbReference type="GO" id="GO:0016787">
    <property type="term" value="F:hydrolase activity"/>
    <property type="evidence" value="ECO:0007669"/>
    <property type="project" value="UniProtKB-KW"/>
</dbReference>
<reference evidence="2" key="1">
    <citation type="journal article" date="2019" name="Int. J. Syst. Evol. Microbiol.">
        <title>The Global Catalogue of Microorganisms (GCM) 10K type strain sequencing project: providing services to taxonomists for standard genome sequencing and annotation.</title>
        <authorList>
            <consortium name="The Broad Institute Genomics Platform"/>
            <consortium name="The Broad Institute Genome Sequencing Center for Infectious Disease"/>
            <person name="Wu L."/>
            <person name="Ma J."/>
        </authorList>
    </citation>
    <scope>NUCLEOTIDE SEQUENCE [LARGE SCALE GENOMIC DNA]</scope>
    <source>
        <strain evidence="2">CCM 8911</strain>
    </source>
</reference>
<dbReference type="RefSeq" id="WP_125586469.1">
    <property type="nucleotide sequence ID" value="NZ_JBHTMO010000021.1"/>
</dbReference>
<organism evidence="1 2">
    <name type="scientific">Lacticaseibacillus jixianensis</name>
    <dbReference type="NCBI Taxonomy" id="2486012"/>
    <lineage>
        <taxon>Bacteria</taxon>
        <taxon>Bacillati</taxon>
        <taxon>Bacillota</taxon>
        <taxon>Bacilli</taxon>
        <taxon>Lactobacillales</taxon>
        <taxon>Lactobacillaceae</taxon>
        <taxon>Lacticaseibacillus</taxon>
    </lineage>
</organism>
<dbReference type="NCBIfam" id="TIGR01484">
    <property type="entry name" value="HAD-SF-IIB"/>
    <property type="match status" value="1"/>
</dbReference>
<evidence type="ECO:0000313" key="1">
    <source>
        <dbReference type="EMBL" id="MFD1393264.1"/>
    </source>
</evidence>
<dbReference type="InterPro" id="IPR023214">
    <property type="entry name" value="HAD_sf"/>
</dbReference>
<dbReference type="CDD" id="cd07516">
    <property type="entry name" value="HAD_Pase"/>
    <property type="match status" value="1"/>
</dbReference>